<evidence type="ECO:0000313" key="2">
    <source>
        <dbReference type="EMBL" id="SVE50979.1"/>
    </source>
</evidence>
<keyword evidence="1" id="KW-1133">Transmembrane helix</keyword>
<dbReference type="EMBL" id="UINC01222270">
    <property type="protein sequence ID" value="SVE50979.1"/>
    <property type="molecule type" value="Genomic_DNA"/>
</dbReference>
<name>A0A383E2Z2_9ZZZZ</name>
<keyword evidence="1" id="KW-0812">Transmembrane</keyword>
<sequence length="41" mass="4791">MDKRDWIIYKKKEIGWAIGIGIMTIGFLFLVNNFGLGMFRP</sequence>
<accession>A0A383E2Z2</accession>
<dbReference type="AlphaFoldDB" id="A0A383E2Z2"/>
<keyword evidence="1" id="KW-0472">Membrane</keyword>
<feature type="transmembrane region" description="Helical" evidence="1">
    <location>
        <begin position="14"/>
        <end position="35"/>
    </location>
</feature>
<reference evidence="2" key="1">
    <citation type="submission" date="2018-05" db="EMBL/GenBank/DDBJ databases">
        <authorList>
            <person name="Lanie J.A."/>
            <person name="Ng W.-L."/>
            <person name="Kazmierczak K.M."/>
            <person name="Andrzejewski T.M."/>
            <person name="Davidsen T.M."/>
            <person name="Wayne K.J."/>
            <person name="Tettelin H."/>
            <person name="Glass J.I."/>
            <person name="Rusch D."/>
            <person name="Podicherti R."/>
            <person name="Tsui H.-C.T."/>
            <person name="Winkler M.E."/>
        </authorList>
    </citation>
    <scope>NUCLEOTIDE SEQUENCE</scope>
</reference>
<organism evidence="2">
    <name type="scientific">marine metagenome</name>
    <dbReference type="NCBI Taxonomy" id="408172"/>
    <lineage>
        <taxon>unclassified sequences</taxon>
        <taxon>metagenomes</taxon>
        <taxon>ecological metagenomes</taxon>
    </lineage>
</organism>
<protein>
    <submittedName>
        <fullName evidence="2">Uncharacterized protein</fullName>
    </submittedName>
</protein>
<proteinExistence type="predicted"/>
<gene>
    <name evidence="2" type="ORF">METZ01_LOCUS503833</name>
</gene>
<evidence type="ECO:0000256" key="1">
    <source>
        <dbReference type="SAM" id="Phobius"/>
    </source>
</evidence>